<dbReference type="InterPro" id="IPR001647">
    <property type="entry name" value="HTH_TetR"/>
</dbReference>
<dbReference type="InterPro" id="IPR009057">
    <property type="entry name" value="Homeodomain-like_sf"/>
</dbReference>
<dbReference type="PRINTS" id="PR00455">
    <property type="entry name" value="HTHTETR"/>
</dbReference>
<name>X0RYQ0_9ZZZZ</name>
<dbReference type="SUPFAM" id="SSF46689">
    <property type="entry name" value="Homeodomain-like"/>
    <property type="match status" value="1"/>
</dbReference>
<dbReference type="InterPro" id="IPR041490">
    <property type="entry name" value="KstR2_TetR_C"/>
</dbReference>
<dbReference type="PANTHER" id="PTHR30055">
    <property type="entry name" value="HTH-TYPE TRANSCRIPTIONAL REGULATOR RUTR"/>
    <property type="match status" value="1"/>
</dbReference>
<gene>
    <name evidence="3" type="ORF">S01H1_12406</name>
</gene>
<keyword evidence="1" id="KW-0238">DNA-binding</keyword>
<dbReference type="PROSITE" id="PS50977">
    <property type="entry name" value="HTH_TETR_2"/>
    <property type="match status" value="1"/>
</dbReference>
<dbReference type="Gene3D" id="1.10.10.60">
    <property type="entry name" value="Homeodomain-like"/>
    <property type="match status" value="1"/>
</dbReference>
<organism evidence="3">
    <name type="scientific">marine sediment metagenome</name>
    <dbReference type="NCBI Taxonomy" id="412755"/>
    <lineage>
        <taxon>unclassified sequences</taxon>
        <taxon>metagenomes</taxon>
        <taxon>ecological metagenomes</taxon>
    </lineage>
</organism>
<dbReference type="SUPFAM" id="SSF48498">
    <property type="entry name" value="Tetracyclin repressor-like, C-terminal domain"/>
    <property type="match status" value="1"/>
</dbReference>
<proteinExistence type="predicted"/>
<dbReference type="InterPro" id="IPR023772">
    <property type="entry name" value="DNA-bd_HTH_TetR-type_CS"/>
</dbReference>
<sequence length="209" mass="24318">MVNERSFIMTNKDTQDTKERIRQAAVRVFSRQGFDRASVKSIAEEAGVAVGSIYNHFRDKDDLLISVFEEEFEQRMDFLEEMRGARLPVRDQVQRLLEDHFSRAREHKELAELLLYERFHRSGRLRERIVPLQRGIVERIAEILRAGIAEGWIRPCNPKVVAQALFDLVQTMTACWVLSDPSEADEIFALAPKELADLMWKGLRRSDDE</sequence>
<accession>X0RYQ0</accession>
<reference evidence="3" key="1">
    <citation type="journal article" date="2014" name="Front. Microbiol.">
        <title>High frequency of phylogenetically diverse reductive dehalogenase-homologous genes in deep subseafloor sedimentary metagenomes.</title>
        <authorList>
            <person name="Kawai M."/>
            <person name="Futagami T."/>
            <person name="Toyoda A."/>
            <person name="Takaki Y."/>
            <person name="Nishi S."/>
            <person name="Hori S."/>
            <person name="Arai W."/>
            <person name="Tsubouchi T."/>
            <person name="Morono Y."/>
            <person name="Uchiyama I."/>
            <person name="Ito T."/>
            <person name="Fujiyama A."/>
            <person name="Inagaki F."/>
            <person name="Takami H."/>
        </authorList>
    </citation>
    <scope>NUCLEOTIDE SEQUENCE</scope>
    <source>
        <strain evidence="3">Expedition CK06-06</strain>
    </source>
</reference>
<dbReference type="GO" id="GO:0000976">
    <property type="term" value="F:transcription cis-regulatory region binding"/>
    <property type="evidence" value="ECO:0007669"/>
    <property type="project" value="TreeGrafter"/>
</dbReference>
<dbReference type="InterPro" id="IPR036271">
    <property type="entry name" value="Tet_transcr_reg_TetR-rel_C_sf"/>
</dbReference>
<evidence type="ECO:0000256" key="1">
    <source>
        <dbReference type="ARBA" id="ARBA00023125"/>
    </source>
</evidence>
<evidence type="ECO:0000259" key="2">
    <source>
        <dbReference type="PROSITE" id="PS50977"/>
    </source>
</evidence>
<dbReference type="Gene3D" id="1.10.357.10">
    <property type="entry name" value="Tetracycline Repressor, domain 2"/>
    <property type="match status" value="1"/>
</dbReference>
<feature type="domain" description="HTH tetR-type" evidence="2">
    <location>
        <begin position="15"/>
        <end position="75"/>
    </location>
</feature>
<dbReference type="PROSITE" id="PS01081">
    <property type="entry name" value="HTH_TETR_1"/>
    <property type="match status" value="1"/>
</dbReference>
<dbReference type="PANTHER" id="PTHR30055:SF226">
    <property type="entry name" value="HTH-TYPE TRANSCRIPTIONAL REGULATOR PKSA"/>
    <property type="match status" value="1"/>
</dbReference>
<dbReference type="Pfam" id="PF00440">
    <property type="entry name" value="TetR_N"/>
    <property type="match status" value="1"/>
</dbReference>
<dbReference type="EMBL" id="BARS01006366">
    <property type="protein sequence ID" value="GAF68106.1"/>
    <property type="molecule type" value="Genomic_DNA"/>
</dbReference>
<protein>
    <recommendedName>
        <fullName evidence="2">HTH tetR-type domain-containing protein</fullName>
    </recommendedName>
</protein>
<dbReference type="InterPro" id="IPR050109">
    <property type="entry name" value="HTH-type_TetR-like_transc_reg"/>
</dbReference>
<dbReference type="AlphaFoldDB" id="X0RYQ0"/>
<dbReference type="GO" id="GO:0003700">
    <property type="term" value="F:DNA-binding transcription factor activity"/>
    <property type="evidence" value="ECO:0007669"/>
    <property type="project" value="TreeGrafter"/>
</dbReference>
<evidence type="ECO:0000313" key="3">
    <source>
        <dbReference type="EMBL" id="GAF68106.1"/>
    </source>
</evidence>
<dbReference type="Pfam" id="PF17932">
    <property type="entry name" value="TetR_C_24"/>
    <property type="match status" value="1"/>
</dbReference>
<comment type="caution">
    <text evidence="3">The sequence shown here is derived from an EMBL/GenBank/DDBJ whole genome shotgun (WGS) entry which is preliminary data.</text>
</comment>